<name>A0ABT9UYC6_9FIRM</name>
<evidence type="ECO:0000256" key="2">
    <source>
        <dbReference type="ARBA" id="ARBA00022448"/>
    </source>
</evidence>
<feature type="domain" description="ABC transporter" evidence="5">
    <location>
        <begin position="4"/>
        <end position="217"/>
    </location>
</feature>
<dbReference type="PANTHER" id="PTHR43423">
    <property type="entry name" value="ABC TRANSPORTER I FAMILY MEMBER 17"/>
    <property type="match status" value="1"/>
</dbReference>
<dbReference type="InterPro" id="IPR027417">
    <property type="entry name" value="P-loop_NTPase"/>
</dbReference>
<evidence type="ECO:0000259" key="5">
    <source>
        <dbReference type="PROSITE" id="PS50893"/>
    </source>
</evidence>
<dbReference type="InterPro" id="IPR003439">
    <property type="entry name" value="ABC_transporter-like_ATP-bd"/>
</dbReference>
<dbReference type="EMBL" id="JAUSUF010000027">
    <property type="protein sequence ID" value="MDQ0151311.1"/>
    <property type="molecule type" value="Genomic_DNA"/>
</dbReference>
<evidence type="ECO:0000256" key="4">
    <source>
        <dbReference type="ARBA" id="ARBA00022840"/>
    </source>
</evidence>
<dbReference type="InterPro" id="IPR017871">
    <property type="entry name" value="ABC_transporter-like_CS"/>
</dbReference>
<dbReference type="Pfam" id="PF00005">
    <property type="entry name" value="ABC_tran"/>
    <property type="match status" value="1"/>
</dbReference>
<dbReference type="CDD" id="cd03225">
    <property type="entry name" value="ABC_cobalt_CbiO_domain1"/>
    <property type="match status" value="1"/>
</dbReference>
<keyword evidence="2" id="KW-0813">Transport</keyword>
<evidence type="ECO:0000313" key="6">
    <source>
        <dbReference type="EMBL" id="MDQ0151311.1"/>
    </source>
</evidence>
<keyword evidence="4 6" id="KW-0067">ATP-binding</keyword>
<dbReference type="InterPro" id="IPR015856">
    <property type="entry name" value="ABC_transpr_CbiO/EcfA_su"/>
</dbReference>
<dbReference type="InterPro" id="IPR003593">
    <property type="entry name" value="AAA+_ATPase"/>
</dbReference>
<reference evidence="6 7" key="1">
    <citation type="submission" date="2023-07" db="EMBL/GenBank/DDBJ databases">
        <title>Genomic Encyclopedia of Type Strains, Phase IV (KMG-IV): sequencing the most valuable type-strain genomes for metagenomic binning, comparative biology and taxonomic classification.</title>
        <authorList>
            <person name="Goeker M."/>
        </authorList>
    </citation>
    <scope>NUCLEOTIDE SEQUENCE [LARGE SCALE GENOMIC DNA]</scope>
    <source>
        <strain evidence="6 7">DSM 20694</strain>
    </source>
</reference>
<dbReference type="PROSITE" id="PS50893">
    <property type="entry name" value="ABC_TRANSPORTER_2"/>
    <property type="match status" value="1"/>
</dbReference>
<proteinExistence type="predicted"/>
<dbReference type="Proteomes" id="UP001228504">
    <property type="component" value="Unassembled WGS sequence"/>
</dbReference>
<evidence type="ECO:0000313" key="7">
    <source>
        <dbReference type="Proteomes" id="UP001228504"/>
    </source>
</evidence>
<dbReference type="Gene3D" id="3.40.50.300">
    <property type="entry name" value="P-loop containing nucleotide triphosphate hydrolases"/>
    <property type="match status" value="1"/>
</dbReference>
<keyword evidence="7" id="KW-1185">Reference proteome</keyword>
<dbReference type="PANTHER" id="PTHR43423:SF1">
    <property type="entry name" value="ABC TRANSPORTER I FAMILY MEMBER 17"/>
    <property type="match status" value="1"/>
</dbReference>
<gene>
    <name evidence="6" type="ORF">J2S18_003302</name>
</gene>
<dbReference type="GO" id="GO:0005524">
    <property type="term" value="F:ATP binding"/>
    <property type="evidence" value="ECO:0007669"/>
    <property type="project" value="UniProtKB-KW"/>
</dbReference>
<evidence type="ECO:0000256" key="1">
    <source>
        <dbReference type="ARBA" id="ARBA00004202"/>
    </source>
</evidence>
<organism evidence="6 7">
    <name type="scientific">Eubacterium multiforme</name>
    <dbReference type="NCBI Taxonomy" id="83339"/>
    <lineage>
        <taxon>Bacteria</taxon>
        <taxon>Bacillati</taxon>
        <taxon>Bacillota</taxon>
        <taxon>Clostridia</taxon>
        <taxon>Eubacteriales</taxon>
        <taxon>Eubacteriaceae</taxon>
        <taxon>Eubacterium</taxon>
    </lineage>
</organism>
<dbReference type="PROSITE" id="PS00211">
    <property type="entry name" value="ABC_TRANSPORTER_1"/>
    <property type="match status" value="1"/>
</dbReference>
<dbReference type="RefSeq" id="WP_307488407.1">
    <property type="nucleotide sequence ID" value="NZ_JAUSUF010000027.1"/>
</dbReference>
<sequence>MNILSIKNIYYRADNTDILKGISIDVKEGDCISIIGSSGSGKSTLLKICSDLITPSCGDIYYREKNYKDYNPLDLRRKISYCIQTPYLFGETVFENIIFPFKIRNEEIDKSEVMRLFKKFNLDESFLDKEIKSLSGGEKQRIALVRNLIYTPDILLLDEVTSALDKENCKLVEAYIKELNDKGVTIVWVTHSMEQSESIFNKRIVISEGKVEKMEELR</sequence>
<dbReference type="SUPFAM" id="SSF52540">
    <property type="entry name" value="P-loop containing nucleoside triphosphate hydrolases"/>
    <property type="match status" value="1"/>
</dbReference>
<dbReference type="SMART" id="SM00382">
    <property type="entry name" value="AAA"/>
    <property type="match status" value="1"/>
</dbReference>
<protein>
    <submittedName>
        <fullName evidence="6">ABC transport system ATP-binding protein</fullName>
    </submittedName>
</protein>
<evidence type="ECO:0000256" key="3">
    <source>
        <dbReference type="ARBA" id="ARBA00022741"/>
    </source>
</evidence>
<comment type="caution">
    <text evidence="6">The sequence shown here is derived from an EMBL/GenBank/DDBJ whole genome shotgun (WGS) entry which is preliminary data.</text>
</comment>
<keyword evidence="3" id="KW-0547">Nucleotide-binding</keyword>
<accession>A0ABT9UYC6</accession>
<comment type="subcellular location">
    <subcellularLocation>
        <location evidence="1">Cell membrane</location>
        <topology evidence="1">Peripheral membrane protein</topology>
    </subcellularLocation>
</comment>